<proteinExistence type="predicted"/>
<keyword evidence="2" id="KW-1185">Reference proteome</keyword>
<dbReference type="AlphaFoldDB" id="A0AAE3KB98"/>
<organism evidence="1 2">
    <name type="scientific">Natronocella acetinitrilica</name>
    <dbReference type="NCBI Taxonomy" id="414046"/>
    <lineage>
        <taxon>Bacteria</taxon>
        <taxon>Pseudomonadati</taxon>
        <taxon>Pseudomonadota</taxon>
        <taxon>Gammaproteobacteria</taxon>
        <taxon>Chromatiales</taxon>
        <taxon>Ectothiorhodospiraceae</taxon>
        <taxon>Natronocella</taxon>
    </lineage>
</organism>
<evidence type="ECO:0000313" key="1">
    <source>
        <dbReference type="EMBL" id="MCP1674406.1"/>
    </source>
</evidence>
<protein>
    <submittedName>
        <fullName evidence="1">Uncharacterized protein</fullName>
    </submittedName>
</protein>
<accession>A0AAE3KB98</accession>
<reference evidence="1" key="1">
    <citation type="submission" date="2022-03" db="EMBL/GenBank/DDBJ databases">
        <title>Genomic Encyclopedia of Type Strains, Phase III (KMG-III): the genomes of soil and plant-associated and newly described type strains.</title>
        <authorList>
            <person name="Whitman W."/>
        </authorList>
    </citation>
    <scope>NUCLEOTIDE SEQUENCE</scope>
    <source>
        <strain evidence="1">ANL 6-2</strain>
    </source>
</reference>
<gene>
    <name evidence="1" type="ORF">J2T57_001508</name>
</gene>
<dbReference type="EMBL" id="JALJXV010000003">
    <property type="protein sequence ID" value="MCP1674406.1"/>
    <property type="molecule type" value="Genomic_DNA"/>
</dbReference>
<evidence type="ECO:0000313" key="2">
    <source>
        <dbReference type="Proteomes" id="UP001205843"/>
    </source>
</evidence>
<name>A0AAE3KB98_9GAMM</name>
<dbReference type="Proteomes" id="UP001205843">
    <property type="component" value="Unassembled WGS sequence"/>
</dbReference>
<comment type="caution">
    <text evidence="1">The sequence shown here is derived from an EMBL/GenBank/DDBJ whole genome shotgun (WGS) entry which is preliminary data.</text>
</comment>
<dbReference type="RefSeq" id="WP_253476374.1">
    <property type="nucleotide sequence ID" value="NZ_JALJXV010000003.1"/>
</dbReference>
<sequence length="180" mass="19775">MFGWLAHRTEKKRIEKLTGVYRRASSDQLAACILGVWVVRGLLLTPGADAVGVRIFHYVRGAEVPLTDWEQGFLAQGDESMALAISHHLLTNHAVSYPDSGYGAPVRELWDALLSDTSALAATPLPLTPELQEIVDQADVSHQALIARPRAILPHFMVPGHPLSAELLERDKLARQMLGE</sequence>